<dbReference type="CDD" id="cd00834">
    <property type="entry name" value="KAS_I_II"/>
    <property type="match status" value="1"/>
</dbReference>
<dbReference type="InterPro" id="IPR014031">
    <property type="entry name" value="Ketoacyl_synth_C"/>
</dbReference>
<keyword evidence="6" id="KW-0536">Nodulation</keyword>
<dbReference type="FunFam" id="3.40.47.10:FF:000009">
    <property type="entry name" value="3-oxoacyl-[acyl-carrier-protein] synthase 2"/>
    <property type="match status" value="1"/>
</dbReference>
<keyword evidence="9" id="KW-0997">Cell inner membrane</keyword>
<dbReference type="UniPathway" id="UPA00094"/>
<dbReference type="PIRSF" id="PIRSF000447">
    <property type="entry name" value="KAS_II"/>
    <property type="match status" value="1"/>
</dbReference>
<dbReference type="AlphaFoldDB" id="A0A2Z4AED6"/>
<dbReference type="InterPro" id="IPR017568">
    <property type="entry name" value="3-oxoacyl-ACP_synth-2"/>
</dbReference>
<dbReference type="SMART" id="SM00825">
    <property type="entry name" value="PKS_KS"/>
    <property type="match status" value="1"/>
</dbReference>
<dbReference type="Pfam" id="PF02801">
    <property type="entry name" value="Ketoacyl-synt_C"/>
    <property type="match status" value="1"/>
</dbReference>
<dbReference type="PANTHER" id="PTHR11712">
    <property type="entry name" value="POLYKETIDE SYNTHASE-RELATED"/>
    <property type="match status" value="1"/>
</dbReference>
<keyword evidence="17 19" id="KW-0012">Acyltransferase</keyword>
<dbReference type="InterPro" id="IPR014030">
    <property type="entry name" value="Ketoacyl_synth_N"/>
</dbReference>
<dbReference type="GO" id="GO:0004315">
    <property type="term" value="F:3-oxoacyl-[acyl-carrier-protein] synthase activity"/>
    <property type="evidence" value="ECO:0007669"/>
    <property type="project" value="UniProtKB-UniRule"/>
</dbReference>
<evidence type="ECO:0000256" key="9">
    <source>
        <dbReference type="ARBA" id="ARBA00022519"/>
    </source>
</evidence>
<accession>A0A2Z4AED6</accession>
<evidence type="ECO:0000256" key="17">
    <source>
        <dbReference type="ARBA" id="ARBA00023315"/>
    </source>
</evidence>
<keyword evidence="7" id="KW-1003">Cell membrane</keyword>
<feature type="domain" description="Ketosynthase family 3 (KS3)" evidence="22">
    <location>
        <begin position="7"/>
        <end position="416"/>
    </location>
</feature>
<evidence type="ECO:0000256" key="2">
    <source>
        <dbReference type="ARBA" id="ARBA00005194"/>
    </source>
</evidence>
<evidence type="ECO:0000256" key="5">
    <source>
        <dbReference type="ARBA" id="ARBA00014657"/>
    </source>
</evidence>
<comment type="catalytic activity">
    <reaction evidence="19">
        <text>a fatty acyl-[ACP] + malonyl-[ACP] + H(+) = a 3-oxoacyl-[ACP] + holo-[ACP] + CO2</text>
        <dbReference type="Rhea" id="RHEA:22836"/>
        <dbReference type="Rhea" id="RHEA-COMP:9623"/>
        <dbReference type="Rhea" id="RHEA-COMP:9685"/>
        <dbReference type="Rhea" id="RHEA-COMP:9916"/>
        <dbReference type="Rhea" id="RHEA-COMP:14125"/>
        <dbReference type="ChEBI" id="CHEBI:15378"/>
        <dbReference type="ChEBI" id="CHEBI:16526"/>
        <dbReference type="ChEBI" id="CHEBI:64479"/>
        <dbReference type="ChEBI" id="CHEBI:78449"/>
        <dbReference type="ChEBI" id="CHEBI:78776"/>
        <dbReference type="ChEBI" id="CHEBI:138651"/>
    </reaction>
</comment>
<evidence type="ECO:0000256" key="6">
    <source>
        <dbReference type="ARBA" id="ARBA00022458"/>
    </source>
</evidence>
<keyword evidence="14" id="KW-0443">Lipid metabolism</keyword>
<keyword evidence="11" id="KW-0812">Transmembrane</keyword>
<dbReference type="InterPro" id="IPR020841">
    <property type="entry name" value="PKS_Beta-ketoAc_synthase_dom"/>
</dbReference>
<comment type="function">
    <text evidence="19">Involved in the type II fatty acid elongation cycle. Catalyzes the elongation of a wide range of acyl-ACP by the addition of two carbons from malonyl-ACP to an acyl acceptor. Can efficiently catalyze the conversion of palmitoleoyl-ACP (cis-hexadec-9-enoyl-ACP) to cis-vaccenoyl-ACP (cis-octadec-11-enoyl-ACP), an essential step in the thermal regulation of fatty acid composition.</text>
</comment>
<evidence type="ECO:0000259" key="22">
    <source>
        <dbReference type="PROSITE" id="PS52004"/>
    </source>
</evidence>
<evidence type="ECO:0000256" key="10">
    <source>
        <dbReference type="ARBA" id="ARBA00022679"/>
    </source>
</evidence>
<dbReference type="InterPro" id="IPR000794">
    <property type="entry name" value="Beta-ketoacyl_synthase"/>
</dbReference>
<dbReference type="Pfam" id="PF00109">
    <property type="entry name" value="ketoacyl-synt"/>
    <property type="match status" value="1"/>
</dbReference>
<keyword evidence="8 19" id="KW-0444">Lipid biosynthesis</keyword>
<evidence type="ECO:0000256" key="11">
    <source>
        <dbReference type="ARBA" id="ARBA00022692"/>
    </source>
</evidence>
<sequence length="417" mass="44500">MGSSRPNHKVVITGLGVLTSLGHDVETFWANLIKGECGIERISRFDVADYPCQVGAEVRDFDPTAVMDAKDVRRNDRFTHFAMAATKSALRNGSIDVSKLDSFRIGVLLGSGIGGMETIENQSERLRHMGPRKVSPFTIPSLIANMASGVVAIEIGARGANFGIVSACATASHSIGESLRMIQAGDADIMVAGGSEAAITPLSYAGFCNMKAMTTSRNNDPHRASRPFDKTRDGFVMGEGAGVVILESQEHAEKRKAKIFCEVAGYSATCDAFHITSPDPTGQGLSRSITNALDNANVQPEEIQYINAHGTSTTYNDRTETNAVKEVFGDHARNILMSSTKSMTGHLLGAAGGIEAASCAMVIEKGEVPPTINYEVPDPECDLNYVPNKTIRAKVDAAMSINLGFGGHNATLVFKRV</sequence>
<evidence type="ECO:0000256" key="20">
    <source>
        <dbReference type="PIRSR" id="PIRSR000447-1"/>
    </source>
</evidence>
<keyword evidence="12" id="KW-0276">Fatty acid metabolism</keyword>
<evidence type="ECO:0000313" key="23">
    <source>
        <dbReference type="EMBL" id="AWT60673.1"/>
    </source>
</evidence>
<evidence type="ECO:0000256" key="16">
    <source>
        <dbReference type="ARBA" id="ARBA00023160"/>
    </source>
</evidence>
<keyword evidence="15" id="KW-0472">Membrane</keyword>
<keyword evidence="16 19" id="KW-0275">Fatty acid biosynthesis</keyword>
<dbReference type="KEGG" id="mtar:DF168_01891"/>
<feature type="active site" description="For beta-ketoacyl synthase activity" evidence="20">
    <location>
        <position position="168"/>
    </location>
</feature>
<evidence type="ECO:0000256" key="1">
    <source>
        <dbReference type="ARBA" id="ARBA00004533"/>
    </source>
</evidence>
<evidence type="ECO:0000256" key="4">
    <source>
        <dbReference type="ARBA" id="ARBA00012356"/>
    </source>
</evidence>
<dbReference type="GO" id="GO:0005886">
    <property type="term" value="C:plasma membrane"/>
    <property type="evidence" value="ECO:0007669"/>
    <property type="project" value="UniProtKB-SubCell"/>
</dbReference>
<dbReference type="NCBIfam" id="TIGR03150">
    <property type="entry name" value="fabF"/>
    <property type="match status" value="1"/>
</dbReference>
<keyword evidence="10 19" id="KW-0808">Transferase</keyword>
<dbReference type="EMBL" id="CP029803">
    <property type="protein sequence ID" value="AWT60673.1"/>
    <property type="molecule type" value="Genomic_DNA"/>
</dbReference>
<dbReference type="Gene3D" id="3.40.47.10">
    <property type="match status" value="1"/>
</dbReference>
<evidence type="ECO:0000256" key="15">
    <source>
        <dbReference type="ARBA" id="ARBA00023136"/>
    </source>
</evidence>
<comment type="subcellular location">
    <subcellularLocation>
        <location evidence="1">Cell inner membrane</location>
    </subcellularLocation>
</comment>
<dbReference type="EC" id="2.3.1.179" evidence="4 19"/>
<evidence type="ECO:0000256" key="14">
    <source>
        <dbReference type="ARBA" id="ARBA00023098"/>
    </source>
</evidence>
<name>A0A2Z4AED6_9BACT</name>
<reference evidence="23 24" key="1">
    <citation type="submission" date="2018-06" db="EMBL/GenBank/DDBJ databases">
        <title>Draft Genome Sequence of a Novel Marine Bacterium Related to the Verrucomicrobia.</title>
        <authorList>
            <person name="Vosseberg J."/>
            <person name="Martijn J."/>
            <person name="Ettema T.J.G."/>
        </authorList>
    </citation>
    <scope>NUCLEOTIDE SEQUENCE [LARGE SCALE GENOMIC DNA]</scope>
    <source>
        <strain evidence="23">TARA_B100001123</strain>
    </source>
</reference>
<evidence type="ECO:0000256" key="18">
    <source>
        <dbReference type="ARBA" id="ARBA00037576"/>
    </source>
</evidence>
<evidence type="ECO:0000256" key="13">
    <source>
        <dbReference type="ARBA" id="ARBA00022989"/>
    </source>
</evidence>
<dbReference type="Proteomes" id="UP000247465">
    <property type="component" value="Chromosome"/>
</dbReference>
<keyword evidence="13" id="KW-1133">Transmembrane helix</keyword>
<comment type="similarity">
    <text evidence="3 19 21">Belongs to the thiolase-like superfamily. Beta-ketoacyl-ACP synthases family.</text>
</comment>
<protein>
    <recommendedName>
        <fullName evidence="5 19">3-oxoacyl-[acyl-carrier-protein] synthase 2</fullName>
        <ecNumber evidence="4 19">2.3.1.179</ecNumber>
    </recommendedName>
</protein>
<dbReference type="PANTHER" id="PTHR11712:SF352">
    <property type="entry name" value="3-OXOACYL-[ACYL-CARRIER-PROTEIN] SYNTHASE"/>
    <property type="match status" value="1"/>
</dbReference>
<evidence type="ECO:0000256" key="21">
    <source>
        <dbReference type="RuleBase" id="RU003694"/>
    </source>
</evidence>
<dbReference type="PROSITE" id="PS52004">
    <property type="entry name" value="KS3_2"/>
    <property type="match status" value="1"/>
</dbReference>
<proteinExistence type="inferred from homology"/>
<comment type="catalytic activity">
    <reaction evidence="19">
        <text>(9Z)-hexadecenoyl-[ACP] + malonyl-[ACP] + H(+) = 3-oxo-(11Z)-octadecenoyl-[ACP] + holo-[ACP] + CO2</text>
        <dbReference type="Rhea" id="RHEA:55040"/>
        <dbReference type="Rhea" id="RHEA-COMP:9623"/>
        <dbReference type="Rhea" id="RHEA-COMP:9685"/>
        <dbReference type="Rhea" id="RHEA-COMP:10800"/>
        <dbReference type="Rhea" id="RHEA-COMP:14074"/>
        <dbReference type="ChEBI" id="CHEBI:15378"/>
        <dbReference type="ChEBI" id="CHEBI:16526"/>
        <dbReference type="ChEBI" id="CHEBI:64479"/>
        <dbReference type="ChEBI" id="CHEBI:78449"/>
        <dbReference type="ChEBI" id="CHEBI:83989"/>
        <dbReference type="ChEBI" id="CHEBI:138538"/>
        <dbReference type="EC" id="2.3.1.179"/>
    </reaction>
</comment>
<evidence type="ECO:0000256" key="19">
    <source>
        <dbReference type="PIRNR" id="PIRNR000447"/>
    </source>
</evidence>
<dbReference type="GO" id="GO:0006633">
    <property type="term" value="P:fatty acid biosynthetic process"/>
    <property type="evidence" value="ECO:0007669"/>
    <property type="project" value="UniProtKB-UniRule"/>
</dbReference>
<evidence type="ECO:0000256" key="7">
    <source>
        <dbReference type="ARBA" id="ARBA00022475"/>
    </source>
</evidence>
<evidence type="ECO:0000313" key="24">
    <source>
        <dbReference type="Proteomes" id="UP000247465"/>
    </source>
</evidence>
<comment type="pathway">
    <text evidence="2 19">Lipid metabolism; fatty acid biosynthesis.</text>
</comment>
<evidence type="ECO:0000256" key="8">
    <source>
        <dbReference type="ARBA" id="ARBA00022516"/>
    </source>
</evidence>
<evidence type="ECO:0000256" key="12">
    <source>
        <dbReference type="ARBA" id="ARBA00022832"/>
    </source>
</evidence>
<dbReference type="SUPFAM" id="SSF53901">
    <property type="entry name" value="Thiolase-like"/>
    <property type="match status" value="2"/>
</dbReference>
<evidence type="ECO:0000256" key="3">
    <source>
        <dbReference type="ARBA" id="ARBA00008467"/>
    </source>
</evidence>
<dbReference type="InterPro" id="IPR016039">
    <property type="entry name" value="Thiolase-like"/>
</dbReference>
<gene>
    <name evidence="23" type="primary">fabF</name>
    <name evidence="23" type="ORF">DF168_01891</name>
</gene>
<comment type="function">
    <text evidence="18">Proposed to synthesize NOD factor fatty acyl chain. Involved in the synthesis of a highly unsaturated fatty acid moiety, which forms part of a lipo-oligosaccharide that is responsible for host specificity.</text>
</comment>
<organism evidence="23 24">
    <name type="scientific">Candidatus Moanibacter tarae</name>
    <dbReference type="NCBI Taxonomy" id="2200854"/>
    <lineage>
        <taxon>Bacteria</taxon>
        <taxon>Pseudomonadati</taxon>
        <taxon>Verrucomicrobiota</taxon>
        <taxon>Opitutia</taxon>
        <taxon>Puniceicoccales</taxon>
        <taxon>Puniceicoccales incertae sedis</taxon>
        <taxon>Candidatus Moanibacter</taxon>
    </lineage>
</organism>
<dbReference type="NCBIfam" id="NF005589">
    <property type="entry name" value="PRK07314.1"/>
    <property type="match status" value="1"/>
</dbReference>